<keyword evidence="7 12" id="KW-0238">DNA-binding</keyword>
<dbReference type="GO" id="GO:0005516">
    <property type="term" value="F:calmodulin binding"/>
    <property type="evidence" value="ECO:0007669"/>
    <property type="project" value="UniProtKB-KW"/>
</dbReference>
<dbReference type="GO" id="GO:0001228">
    <property type="term" value="F:DNA-binding transcription activator activity, RNA polymerase II-specific"/>
    <property type="evidence" value="ECO:0007669"/>
    <property type="project" value="TreeGrafter"/>
</dbReference>
<dbReference type="WBParaSite" id="Csp11.Scaffold629.g12727.t1">
    <property type="protein sequence ID" value="Csp11.Scaffold629.g12727.t1"/>
    <property type="gene ID" value="Csp11.Scaffold629.g12727"/>
</dbReference>
<evidence type="ECO:0000256" key="4">
    <source>
        <dbReference type="ARBA" id="ARBA00022782"/>
    </source>
</evidence>
<dbReference type="Gene3D" id="1.10.30.10">
    <property type="entry name" value="High mobility group box domain"/>
    <property type="match status" value="2"/>
</dbReference>
<keyword evidence="4" id="KW-0221">Differentiation</keyword>
<evidence type="ECO:0000256" key="10">
    <source>
        <dbReference type="ARBA" id="ARBA00032498"/>
    </source>
</evidence>
<feature type="domain" description="HMG box" evidence="13">
    <location>
        <begin position="70"/>
        <end position="138"/>
    </location>
</feature>
<accession>A0A1I7TXA7</accession>
<dbReference type="GO" id="GO:0007548">
    <property type="term" value="P:sex differentiation"/>
    <property type="evidence" value="ECO:0007669"/>
    <property type="project" value="UniProtKB-KW"/>
</dbReference>
<proteinExistence type="inferred from homology"/>
<evidence type="ECO:0000256" key="8">
    <source>
        <dbReference type="ARBA" id="ARBA00023159"/>
    </source>
</evidence>
<dbReference type="SMART" id="SM00398">
    <property type="entry name" value="HMG"/>
    <property type="match status" value="2"/>
</dbReference>
<dbReference type="SUPFAM" id="SSF47095">
    <property type="entry name" value="HMG-box"/>
    <property type="match status" value="2"/>
</dbReference>
<comment type="function">
    <text evidence="11">Transcriptional regulator that controls a genetic switch in male development. It is necessary and sufficient for initiating male sex determination by directing the development of supporting cell precursors (pre-Sertoli cells) as Sertoli rather than granulosa cells. Involved in different aspects of gene regulation including promoter activation or repression. Binds to the DNA consensus sequence 5'-[AT]AACAA[AT]-3'. SRY HMG box recognizes DNA by partial intercalation in the minor groove and promotes DNA bending. Also involved in pre-mRNA splicing. In male adult brain involved in the maintenance of motor functions of dopaminergic neurons.</text>
</comment>
<evidence type="ECO:0000313" key="15">
    <source>
        <dbReference type="WBParaSite" id="Csp11.Scaffold629.g12727.t1"/>
    </source>
</evidence>
<dbReference type="eggNOG" id="KOG0527">
    <property type="taxonomic scope" value="Eukaryota"/>
</dbReference>
<evidence type="ECO:0000256" key="7">
    <source>
        <dbReference type="ARBA" id="ARBA00023125"/>
    </source>
</evidence>
<keyword evidence="6" id="KW-0726">Sexual differentiation</keyword>
<dbReference type="InterPro" id="IPR050140">
    <property type="entry name" value="SRY-related_HMG-box_TF-like"/>
</dbReference>
<keyword evidence="14" id="KW-1185">Reference proteome</keyword>
<reference evidence="15" key="1">
    <citation type="submission" date="2016-11" db="UniProtKB">
        <authorList>
            <consortium name="WormBaseParasite"/>
        </authorList>
    </citation>
    <scope>IDENTIFICATION</scope>
</reference>
<evidence type="ECO:0000256" key="1">
    <source>
        <dbReference type="ARBA" id="ARBA00004324"/>
    </source>
</evidence>
<dbReference type="AlphaFoldDB" id="A0A1I7TXA7"/>
<keyword evidence="12" id="KW-0539">Nucleus</keyword>
<keyword evidence="5" id="KW-0112">Calmodulin-binding</keyword>
<dbReference type="CDD" id="cd01389">
    <property type="entry name" value="HMG-box_ROX1-like"/>
    <property type="match status" value="1"/>
</dbReference>
<evidence type="ECO:0000256" key="11">
    <source>
        <dbReference type="ARBA" id="ARBA00045821"/>
    </source>
</evidence>
<dbReference type="PANTHER" id="PTHR10270:SF161">
    <property type="entry name" value="SEX-DETERMINING REGION Y PROTEIN"/>
    <property type="match status" value="1"/>
</dbReference>
<evidence type="ECO:0000256" key="9">
    <source>
        <dbReference type="ARBA" id="ARBA00023163"/>
    </source>
</evidence>
<sequence>MQSTVFYEVDELTGEEQQVVFVDQHGVEIQYPEGEDFIEDGQYQVLEVVEYVQEAPPQWKPRLPPKDNKLKPPPNEYMLFNAKNQELIVDQNPNLTNNGIQKKLGICRKNLSSEEKEPYLEEAQKIKDEFELNHPKSKKTSRSLKRVRQQNQMGKAPSQLTEECIKRPPNSFVVFMSQKRVELAGEMKGMKSGQKTVYMGNLWKSLTKKEKLPYEEIAAKARKDHKLNYPEYKYSSIKKPSRNPHLSLQSSSTYPLSLFLTNSDTLDQAPDYDDLNHITPTVRVAFDFPWKQAFQSIGINSIPSNY</sequence>
<dbReference type="InterPro" id="IPR036910">
    <property type="entry name" value="HMG_box_dom_sf"/>
</dbReference>
<keyword evidence="9" id="KW-0804">Transcription</keyword>
<evidence type="ECO:0000256" key="6">
    <source>
        <dbReference type="ARBA" id="ARBA00022928"/>
    </source>
</evidence>
<dbReference type="PANTHER" id="PTHR10270">
    <property type="entry name" value="SOX TRANSCRIPTION FACTOR"/>
    <property type="match status" value="1"/>
</dbReference>
<feature type="DNA-binding region" description="HMG box" evidence="12">
    <location>
        <begin position="165"/>
        <end position="233"/>
    </location>
</feature>
<comment type="similarity">
    <text evidence="2">Belongs to the SRY family.</text>
</comment>
<dbReference type="GO" id="GO:0000978">
    <property type="term" value="F:RNA polymerase II cis-regulatory region sequence-specific DNA binding"/>
    <property type="evidence" value="ECO:0007669"/>
    <property type="project" value="TreeGrafter"/>
</dbReference>
<evidence type="ECO:0000256" key="2">
    <source>
        <dbReference type="ARBA" id="ARBA00005998"/>
    </source>
</evidence>
<dbReference type="Pfam" id="PF00505">
    <property type="entry name" value="HMG_box"/>
    <property type="match status" value="2"/>
</dbReference>
<evidence type="ECO:0000256" key="12">
    <source>
        <dbReference type="PROSITE-ProRule" id="PRU00267"/>
    </source>
</evidence>
<evidence type="ECO:0000256" key="3">
    <source>
        <dbReference type="ARBA" id="ARBA00019052"/>
    </source>
</evidence>
<name>A0A1I7TXA7_9PELO</name>
<evidence type="ECO:0000313" key="14">
    <source>
        <dbReference type="Proteomes" id="UP000095282"/>
    </source>
</evidence>
<feature type="domain" description="HMG box" evidence="13">
    <location>
        <begin position="165"/>
        <end position="233"/>
    </location>
</feature>
<feature type="DNA-binding region" description="HMG box" evidence="12">
    <location>
        <begin position="70"/>
        <end position="138"/>
    </location>
</feature>
<dbReference type="STRING" id="1561998.A0A1I7TXA7"/>
<dbReference type="Proteomes" id="UP000095282">
    <property type="component" value="Unplaced"/>
</dbReference>
<evidence type="ECO:0000256" key="5">
    <source>
        <dbReference type="ARBA" id="ARBA00022860"/>
    </source>
</evidence>
<dbReference type="InterPro" id="IPR009071">
    <property type="entry name" value="HMG_box_dom"/>
</dbReference>
<organism evidence="14 15">
    <name type="scientific">Caenorhabditis tropicalis</name>
    <dbReference type="NCBI Taxonomy" id="1561998"/>
    <lineage>
        <taxon>Eukaryota</taxon>
        <taxon>Metazoa</taxon>
        <taxon>Ecdysozoa</taxon>
        <taxon>Nematoda</taxon>
        <taxon>Chromadorea</taxon>
        <taxon>Rhabditida</taxon>
        <taxon>Rhabditina</taxon>
        <taxon>Rhabditomorpha</taxon>
        <taxon>Rhabditoidea</taxon>
        <taxon>Rhabditidae</taxon>
        <taxon>Peloderinae</taxon>
        <taxon>Caenorhabditis</taxon>
    </lineage>
</organism>
<comment type="subcellular location">
    <subcellularLocation>
        <location evidence="1">Nucleus speckle</location>
    </subcellularLocation>
</comment>
<dbReference type="GO" id="GO:0030154">
    <property type="term" value="P:cell differentiation"/>
    <property type="evidence" value="ECO:0007669"/>
    <property type="project" value="UniProtKB-KW"/>
</dbReference>
<dbReference type="PROSITE" id="PS50118">
    <property type="entry name" value="HMG_BOX_2"/>
    <property type="match status" value="2"/>
</dbReference>
<evidence type="ECO:0000259" key="13">
    <source>
        <dbReference type="PROSITE" id="PS50118"/>
    </source>
</evidence>
<protein>
    <recommendedName>
        <fullName evidence="3">Sex-determining region Y protein</fullName>
    </recommendedName>
    <alternativeName>
        <fullName evidence="10">Testis-determining factor</fullName>
    </alternativeName>
</protein>
<keyword evidence="8" id="KW-0010">Activator</keyword>
<dbReference type="GO" id="GO:0016607">
    <property type="term" value="C:nuclear speck"/>
    <property type="evidence" value="ECO:0007669"/>
    <property type="project" value="UniProtKB-SubCell"/>
</dbReference>